<sequence length="111" mass="13079">MITLKNITTFLKQLNWTKKFAILICILFFFSILLDVSTEGFRSNQNLRWIYQYGQVLSIILYCGAFVWSLLNSVLIAGKETNWKKNLLWTTISLLPIIFLILSFVAWYFEI</sequence>
<dbReference type="AlphaFoldDB" id="A0A4Q0NR02"/>
<name>A0A4Q0NR02_9FLAO</name>
<proteinExistence type="predicted"/>
<protein>
    <submittedName>
        <fullName evidence="2">Uncharacterized protein</fullName>
    </submittedName>
</protein>
<evidence type="ECO:0000256" key="1">
    <source>
        <dbReference type="SAM" id="Phobius"/>
    </source>
</evidence>
<evidence type="ECO:0000313" key="2">
    <source>
        <dbReference type="EMBL" id="RXG13020.1"/>
    </source>
</evidence>
<keyword evidence="1" id="KW-0812">Transmembrane</keyword>
<feature type="transmembrane region" description="Helical" evidence="1">
    <location>
        <begin position="20"/>
        <end position="38"/>
    </location>
</feature>
<feature type="transmembrane region" description="Helical" evidence="1">
    <location>
        <begin position="87"/>
        <end position="109"/>
    </location>
</feature>
<keyword evidence="1" id="KW-0472">Membrane</keyword>
<accession>A0A4Q0NR02</accession>
<evidence type="ECO:0000313" key="3">
    <source>
        <dbReference type="Proteomes" id="UP000289859"/>
    </source>
</evidence>
<keyword evidence="3" id="KW-1185">Reference proteome</keyword>
<reference evidence="2 3" key="1">
    <citation type="submission" date="2018-07" db="EMBL/GenBank/DDBJ databases">
        <title>Leeuwenhoekiella genomics.</title>
        <authorList>
            <person name="Tahon G."/>
            <person name="Willems A."/>
        </authorList>
    </citation>
    <scope>NUCLEOTIDE SEQUENCE [LARGE SCALE GENOMIC DNA]</scope>
    <source>
        <strain evidence="2 3">LMG 29608</strain>
    </source>
</reference>
<comment type="caution">
    <text evidence="2">The sequence shown here is derived from an EMBL/GenBank/DDBJ whole genome shotgun (WGS) entry which is preliminary data.</text>
</comment>
<gene>
    <name evidence="2" type="ORF">DSM02_3814</name>
</gene>
<dbReference type="EMBL" id="QOVK01000028">
    <property type="protein sequence ID" value="RXG13020.1"/>
    <property type="molecule type" value="Genomic_DNA"/>
</dbReference>
<feature type="transmembrane region" description="Helical" evidence="1">
    <location>
        <begin position="50"/>
        <end position="75"/>
    </location>
</feature>
<organism evidence="2 3">
    <name type="scientific">Leeuwenhoekiella polynyae</name>
    <dbReference type="NCBI Taxonomy" id="1550906"/>
    <lineage>
        <taxon>Bacteria</taxon>
        <taxon>Pseudomonadati</taxon>
        <taxon>Bacteroidota</taxon>
        <taxon>Flavobacteriia</taxon>
        <taxon>Flavobacteriales</taxon>
        <taxon>Flavobacteriaceae</taxon>
        <taxon>Leeuwenhoekiella</taxon>
    </lineage>
</organism>
<keyword evidence="1" id="KW-1133">Transmembrane helix</keyword>
<dbReference type="Proteomes" id="UP000289859">
    <property type="component" value="Unassembled WGS sequence"/>
</dbReference>